<comment type="caution">
    <text evidence="1">The sequence shown here is derived from an EMBL/GenBank/DDBJ whole genome shotgun (WGS) entry which is preliminary data.</text>
</comment>
<reference evidence="1" key="1">
    <citation type="journal article" date="2021" name="Environ. Microbiol.">
        <title>Gene family expansions and transcriptome signatures uncover fungal adaptations to wood decay.</title>
        <authorList>
            <person name="Hage H."/>
            <person name="Miyauchi S."/>
            <person name="Viragh M."/>
            <person name="Drula E."/>
            <person name="Min B."/>
            <person name="Chaduli D."/>
            <person name="Navarro D."/>
            <person name="Favel A."/>
            <person name="Norest M."/>
            <person name="Lesage-Meessen L."/>
            <person name="Balint B."/>
            <person name="Merenyi Z."/>
            <person name="de Eugenio L."/>
            <person name="Morin E."/>
            <person name="Martinez A.T."/>
            <person name="Baldrian P."/>
            <person name="Stursova M."/>
            <person name="Martinez M.J."/>
            <person name="Novotny C."/>
            <person name="Magnuson J.K."/>
            <person name="Spatafora J.W."/>
            <person name="Maurice S."/>
            <person name="Pangilinan J."/>
            <person name="Andreopoulos W."/>
            <person name="LaButti K."/>
            <person name="Hundley H."/>
            <person name="Na H."/>
            <person name="Kuo A."/>
            <person name="Barry K."/>
            <person name="Lipzen A."/>
            <person name="Henrissat B."/>
            <person name="Riley R."/>
            <person name="Ahrendt S."/>
            <person name="Nagy L.G."/>
            <person name="Grigoriev I.V."/>
            <person name="Martin F."/>
            <person name="Rosso M.N."/>
        </authorList>
    </citation>
    <scope>NUCLEOTIDE SEQUENCE</scope>
    <source>
        <strain evidence="1">CBS 384.51</strain>
    </source>
</reference>
<sequence length="424" mass="46914">MTTTESVQPHAHTNGKCPITGATGVSPHAFCPPQEGDSRAPCPAMNSMANHGYLPRDGREINADIIIEALMECFRLSKPLAWFLTHGALTLLNQGSAKFQLSDLARHDHIEHNASLYHPDAGERDEYAPLHGDPELLKLVFEDSEGGVIMTPEDIAKVRVRRELTSNPPLDFIHAELARGEIAIVLNMFNNPDPELYKTKNVPFLRRTTLGKIWKALLRRKDDPATTPLDGAPIERMRYWFEHERLPEDWKPYHKTTLTQTVITVSRIRDRMHLLEREIKKKAKTAAKTKEVSAPAPVSTSAPEPVAVPVSVPEPSVIVAKAEEEKTKPVSVSDGTSSDSGIDDGTTLTVPRLMRDSSVTSATDSEFSTIHTPQSSEFAHAHVPSKDGEGYELRLPEISEHIDQKAMDVALYHDAPVVGFDADE</sequence>
<evidence type="ECO:0000313" key="2">
    <source>
        <dbReference type="Proteomes" id="UP001055072"/>
    </source>
</evidence>
<name>A0ACB8UEW2_9APHY</name>
<protein>
    <submittedName>
        <fullName evidence="1">Uncharacterized protein</fullName>
    </submittedName>
</protein>
<proteinExistence type="predicted"/>
<gene>
    <name evidence="1" type="ORF">BDY19DRAFT_926803</name>
</gene>
<evidence type="ECO:0000313" key="1">
    <source>
        <dbReference type="EMBL" id="KAI0092863.1"/>
    </source>
</evidence>
<dbReference type="EMBL" id="MU274903">
    <property type="protein sequence ID" value="KAI0092863.1"/>
    <property type="molecule type" value="Genomic_DNA"/>
</dbReference>
<accession>A0ACB8UEW2</accession>
<keyword evidence="2" id="KW-1185">Reference proteome</keyword>
<dbReference type="Proteomes" id="UP001055072">
    <property type="component" value="Unassembled WGS sequence"/>
</dbReference>
<organism evidence="1 2">
    <name type="scientific">Irpex rosettiformis</name>
    <dbReference type="NCBI Taxonomy" id="378272"/>
    <lineage>
        <taxon>Eukaryota</taxon>
        <taxon>Fungi</taxon>
        <taxon>Dikarya</taxon>
        <taxon>Basidiomycota</taxon>
        <taxon>Agaricomycotina</taxon>
        <taxon>Agaricomycetes</taxon>
        <taxon>Polyporales</taxon>
        <taxon>Irpicaceae</taxon>
        <taxon>Irpex</taxon>
    </lineage>
</organism>